<keyword evidence="1" id="KW-1133">Transmembrane helix</keyword>
<gene>
    <name evidence="2" type="ORF">AAS21_gp080</name>
</gene>
<evidence type="ECO:0000313" key="2">
    <source>
        <dbReference type="EMBL" id="QCW23818.1"/>
    </source>
</evidence>
<accession>A0A4Y5P1I4</accession>
<dbReference type="Proteomes" id="UP000308921">
    <property type="component" value="Segment"/>
</dbReference>
<protein>
    <submittedName>
        <fullName evidence="2">Uncharacterized protein</fullName>
    </submittedName>
</protein>
<keyword evidence="1" id="KW-0472">Membrane</keyword>
<proteinExistence type="predicted"/>
<reference evidence="2 3" key="1">
    <citation type="submission" date="2019-04" db="EMBL/GenBank/DDBJ databases">
        <title>Complete genome sequence of Pantoea bacteriophage vB_PagS_AAS21.</title>
        <authorList>
            <person name="Truncaite L."/>
            <person name="Simoliuniene M."/>
            <person name="Zajanckauskaite A."/>
            <person name="Meskys R."/>
            <person name="Simoliunas E."/>
        </authorList>
    </citation>
    <scope>NUCLEOTIDE SEQUENCE [LARGE SCALE GENOMIC DNA]</scope>
</reference>
<feature type="transmembrane region" description="Helical" evidence="1">
    <location>
        <begin position="6"/>
        <end position="23"/>
    </location>
</feature>
<feature type="transmembrane region" description="Helical" evidence="1">
    <location>
        <begin position="326"/>
        <end position="348"/>
    </location>
</feature>
<evidence type="ECO:0000313" key="3">
    <source>
        <dbReference type="Proteomes" id="UP000308921"/>
    </source>
</evidence>
<sequence length="359" mass="40959">MAYYILIIFIPALIVVILSKMLFHHKITLKEMLIHAGGAVLGTLLCFSILAASGILATHDTEIRNGYVVSKSSERVSCSHQYKCGETCTVDSKGNRSCVPIYCDEHAYDIDWDVKTTVGTFTIDRVDRRGLREPARFSAVNLGEPASDTFSTRNYLLTDISRFKTDSAIMERYKGRLPEYPRIFDYYRVNRVVNTTDQSFNYLNVYLNDELRKFGASKQLNIIVVITYEDNNFYYAINEAWNGGKKNDVILYYGIDRDRNIKWFKANSFADGQDNQALLQKLSYEAIDGKLGLNLVKTQFNIITKEFTRLPNETFSYMDTLASPSILAIVISTLFNILMSVGLAYYLIREDLGEFNGFK</sequence>
<evidence type="ECO:0000256" key="1">
    <source>
        <dbReference type="SAM" id="Phobius"/>
    </source>
</evidence>
<name>A0A4Y5P1I4_9CAUD</name>
<organism evidence="2 3">
    <name type="scientific">Pantoea phage vB_PagS_AAS21</name>
    <dbReference type="NCBI Taxonomy" id="2575261"/>
    <lineage>
        <taxon>Viruses</taxon>
        <taxon>Duplodnaviria</taxon>
        <taxon>Heunggongvirae</taxon>
        <taxon>Uroviricota</taxon>
        <taxon>Caudoviricetes</taxon>
        <taxon>Demerecviridae</taxon>
        <taxon>Keyvirus</taxon>
        <taxon>Keyvirus AAS21</taxon>
    </lineage>
</organism>
<keyword evidence="3" id="KW-1185">Reference proteome</keyword>
<feature type="transmembrane region" description="Helical" evidence="1">
    <location>
        <begin position="35"/>
        <end position="57"/>
    </location>
</feature>
<dbReference type="EMBL" id="MK770119">
    <property type="protein sequence ID" value="QCW23818.1"/>
    <property type="molecule type" value="Genomic_DNA"/>
</dbReference>
<keyword evidence="1" id="KW-0812">Transmembrane</keyword>